<dbReference type="InterPro" id="IPR050706">
    <property type="entry name" value="Cyclic-di-GMP_PDE-like"/>
</dbReference>
<evidence type="ECO:0000313" key="4">
    <source>
        <dbReference type="EMBL" id="MET3569308.1"/>
    </source>
</evidence>
<organism evidence="4 5">
    <name type="scientific">Enterocloster citroniae</name>
    <dbReference type="NCBI Taxonomy" id="358743"/>
    <lineage>
        <taxon>Bacteria</taxon>
        <taxon>Bacillati</taxon>
        <taxon>Bacillota</taxon>
        <taxon>Clostridia</taxon>
        <taxon>Lachnospirales</taxon>
        <taxon>Lachnospiraceae</taxon>
        <taxon>Enterocloster</taxon>
    </lineage>
</organism>
<dbReference type="CDD" id="cd01948">
    <property type="entry name" value="EAL"/>
    <property type="match status" value="1"/>
</dbReference>
<evidence type="ECO:0000256" key="1">
    <source>
        <dbReference type="SAM" id="Phobius"/>
    </source>
</evidence>
<accession>A0ABV2FTH7</accession>
<dbReference type="InterPro" id="IPR043128">
    <property type="entry name" value="Rev_trsase/Diguanyl_cyclase"/>
</dbReference>
<dbReference type="PANTHER" id="PTHR33121:SF70">
    <property type="entry name" value="SIGNALING PROTEIN YKOW"/>
    <property type="match status" value="1"/>
</dbReference>
<dbReference type="InterPro" id="IPR000160">
    <property type="entry name" value="GGDEF_dom"/>
</dbReference>
<dbReference type="PROSITE" id="PS50883">
    <property type="entry name" value="EAL"/>
    <property type="match status" value="1"/>
</dbReference>
<dbReference type="CDD" id="cd01949">
    <property type="entry name" value="GGDEF"/>
    <property type="match status" value="1"/>
</dbReference>
<dbReference type="Pfam" id="PF00563">
    <property type="entry name" value="EAL"/>
    <property type="match status" value="1"/>
</dbReference>
<comment type="caution">
    <text evidence="4">The sequence shown here is derived from an EMBL/GenBank/DDBJ whole genome shotgun (WGS) entry which is preliminary data.</text>
</comment>
<dbReference type="InterPro" id="IPR035919">
    <property type="entry name" value="EAL_sf"/>
</dbReference>
<dbReference type="InterPro" id="IPR001633">
    <property type="entry name" value="EAL_dom"/>
</dbReference>
<evidence type="ECO:0000259" key="3">
    <source>
        <dbReference type="PROSITE" id="PS50887"/>
    </source>
</evidence>
<dbReference type="SUPFAM" id="SSF53850">
    <property type="entry name" value="Periplasmic binding protein-like II"/>
    <property type="match status" value="2"/>
</dbReference>
<protein>
    <submittedName>
        <fullName evidence="4">Diguanylate cyclase (GGDEF)-like protein</fullName>
    </submittedName>
</protein>
<dbReference type="Gene3D" id="3.20.20.450">
    <property type="entry name" value="EAL domain"/>
    <property type="match status" value="1"/>
</dbReference>
<dbReference type="InterPro" id="IPR001638">
    <property type="entry name" value="Solute-binding_3/MltF_N"/>
</dbReference>
<dbReference type="SMART" id="SM00052">
    <property type="entry name" value="EAL"/>
    <property type="match status" value="1"/>
</dbReference>
<keyword evidence="1" id="KW-0812">Transmembrane</keyword>
<proteinExistence type="predicted"/>
<dbReference type="PANTHER" id="PTHR33121">
    <property type="entry name" value="CYCLIC DI-GMP PHOSPHODIESTERASE PDEF"/>
    <property type="match status" value="1"/>
</dbReference>
<sequence length="978" mass="110546">MEEGEVPMRRIAHRILVQIIMLLSLCLLTPDAVFAQTAEPQTAEIQTHETQTIQVGYYEDGDYMSLNQQGEYVGYNIEFLQEIAKQSGLRFEIVDAGSWNAAYHMLVDGEIDLLPSVYFSEERLNEILFVTQPMCSIYTTLNVRMDDERYDYEDFKAFEGMKVGIIKGGIDGVRFREFCEEHQITLDIIDYEETGELLSALDQGVLDGVAITHLGKNSSYRSVAQFSPSPLYFAVTKKNPGLLDDLNRAMNSILLNNPGYSTDLYDKYLSPSTNQKPVFTRDERQYMAQAGPVVVSYDPGFAPLSYQDKNSGEFRGVVSDIFHFIESNSELFFVYEAHPQSEALELLSQGKVDALCVSDGDYLWDGRNHINSTLYYLSSPTSLITRNNSAVQEVLALPKGYQLSEEVAKDFPNSVIHYFSSIRECLDAVHQGKADAAYLNTQAAGSFLDDIYYNDMNETTLSRYTNKLCIGVSSNADPRLYSILNKCIQYLPAEQVDAFMIKNSADAKDISLAEFVEQHTWPVMGGVSLILGIIILLVSYNLRNALRSNRRIQELLYKDELTGLDSMNGFYGKWSALTSNKKQHGLALLYGDIRQFKLINDTFGFAMGDKVLLTCARVLSEALGPKECCGRISADNFVLLLQYQSWEQLTLRLTACVDKLDQWRKEETEIPNRIHVVFGVYLTGQAEDPDIHQMMDLANYARRHAKNTPGSFAVLYDEQMRRAAVVAGQLESSLDQALSCNEFEVYYQPKVSIRDAQVIGSEALIRWNHPEKGFLMPGTFIPLFEKNGMVKKVDFWLFETVCRTIQSWKQQGIRLLPVSCNFSRLHFIEPDFPEQVCRIADLYGIPKNLLEIEITESALLEDSDTIVSMLPRLKELGFLISIDDFGSGYSSLGQLQQLTADILKLDRSFVCHGVAGIREQIVLRNLIQMAGELGMTVICEGVENRTQSQLLQAMGCRFAQGFYFHRPMPQADYEELLS</sequence>
<dbReference type="EMBL" id="JBEPLZ010000003">
    <property type="protein sequence ID" value="MET3569308.1"/>
    <property type="molecule type" value="Genomic_DNA"/>
</dbReference>
<dbReference type="Pfam" id="PF00990">
    <property type="entry name" value="GGDEF"/>
    <property type="match status" value="1"/>
</dbReference>
<feature type="transmembrane region" description="Helical" evidence="1">
    <location>
        <begin position="521"/>
        <end position="542"/>
    </location>
</feature>
<dbReference type="Proteomes" id="UP001549200">
    <property type="component" value="Unassembled WGS sequence"/>
</dbReference>
<dbReference type="Gene3D" id="3.40.190.10">
    <property type="entry name" value="Periplasmic binding protein-like II"/>
    <property type="match status" value="4"/>
</dbReference>
<evidence type="ECO:0000259" key="2">
    <source>
        <dbReference type="PROSITE" id="PS50883"/>
    </source>
</evidence>
<dbReference type="SUPFAM" id="SSF55073">
    <property type="entry name" value="Nucleotide cyclase"/>
    <property type="match status" value="1"/>
</dbReference>
<name>A0ABV2FTH7_9FIRM</name>
<dbReference type="PROSITE" id="PS50887">
    <property type="entry name" value="GGDEF"/>
    <property type="match status" value="1"/>
</dbReference>
<dbReference type="SUPFAM" id="SSF141868">
    <property type="entry name" value="EAL domain-like"/>
    <property type="match status" value="1"/>
</dbReference>
<feature type="domain" description="GGDEF" evidence="3">
    <location>
        <begin position="584"/>
        <end position="719"/>
    </location>
</feature>
<gene>
    <name evidence="4" type="ORF">ABID13_000931</name>
</gene>
<dbReference type="SMART" id="SM00062">
    <property type="entry name" value="PBPb"/>
    <property type="match status" value="2"/>
</dbReference>
<dbReference type="SMART" id="SM00267">
    <property type="entry name" value="GGDEF"/>
    <property type="match status" value="1"/>
</dbReference>
<evidence type="ECO:0000313" key="5">
    <source>
        <dbReference type="Proteomes" id="UP001549200"/>
    </source>
</evidence>
<keyword evidence="5" id="KW-1185">Reference proteome</keyword>
<keyword evidence="1" id="KW-0472">Membrane</keyword>
<reference evidence="4 5" key="1">
    <citation type="submission" date="2024-06" db="EMBL/GenBank/DDBJ databases">
        <title>Genomic Encyclopedia of Type Strains, Phase IV (KMG-IV): sequencing the most valuable type-strain genomes for metagenomic binning, comparative biology and taxonomic classification.</title>
        <authorList>
            <person name="Goeker M."/>
        </authorList>
    </citation>
    <scope>NUCLEOTIDE SEQUENCE [LARGE SCALE GENOMIC DNA]</scope>
    <source>
        <strain evidence="4 5">DSM 19261</strain>
    </source>
</reference>
<dbReference type="NCBIfam" id="TIGR00254">
    <property type="entry name" value="GGDEF"/>
    <property type="match status" value="1"/>
</dbReference>
<dbReference type="Pfam" id="PF00497">
    <property type="entry name" value="SBP_bac_3"/>
    <property type="match status" value="2"/>
</dbReference>
<dbReference type="InterPro" id="IPR029787">
    <property type="entry name" value="Nucleotide_cyclase"/>
</dbReference>
<feature type="domain" description="EAL" evidence="2">
    <location>
        <begin position="727"/>
        <end position="978"/>
    </location>
</feature>
<keyword evidence="1" id="KW-1133">Transmembrane helix</keyword>
<dbReference type="Gene3D" id="3.30.70.270">
    <property type="match status" value="1"/>
</dbReference>